<reference evidence="1" key="1">
    <citation type="journal article" date="2013" name="Environ. Microbiol.">
        <title>Microbiota from the distal guts of lean and obese adolescents exhibit partial functional redundancy besides clear differences in community structure.</title>
        <authorList>
            <person name="Ferrer M."/>
            <person name="Ruiz A."/>
            <person name="Lanza F."/>
            <person name="Haange S.B."/>
            <person name="Oberbach A."/>
            <person name="Till H."/>
            <person name="Bargiela R."/>
            <person name="Campoy C."/>
            <person name="Segura M.T."/>
            <person name="Richter M."/>
            <person name="von Bergen M."/>
            <person name="Seifert J."/>
            <person name="Suarez A."/>
        </authorList>
    </citation>
    <scope>NUCLEOTIDE SEQUENCE</scope>
</reference>
<organism evidence="1">
    <name type="scientific">human gut metagenome</name>
    <dbReference type="NCBI Taxonomy" id="408170"/>
    <lineage>
        <taxon>unclassified sequences</taxon>
        <taxon>metagenomes</taxon>
        <taxon>organismal metagenomes</taxon>
    </lineage>
</organism>
<dbReference type="EMBL" id="AJWZ01010201">
    <property type="protein sequence ID" value="EKC49158.1"/>
    <property type="molecule type" value="Genomic_DNA"/>
</dbReference>
<proteinExistence type="predicted"/>
<accession>K1RUU5</accession>
<dbReference type="AlphaFoldDB" id="K1RUU5"/>
<sequence>MKNNVTRTIRSEEITIDVRICAALAANRGGVVYLAAIAPDMELTVITLDEAPGILPCFEEDDACLNLPNTSLLLCYNPAQVLK</sequence>
<comment type="caution">
    <text evidence="1">The sequence shown here is derived from an EMBL/GenBank/DDBJ whole genome shotgun (WGS) entry which is preliminary data.</text>
</comment>
<protein>
    <submittedName>
        <fullName evidence="1">Uncharacterized protein</fullName>
    </submittedName>
</protein>
<feature type="non-terminal residue" evidence="1">
    <location>
        <position position="83"/>
    </location>
</feature>
<gene>
    <name evidence="1" type="ORF">OBE_14790</name>
</gene>
<evidence type="ECO:0000313" key="1">
    <source>
        <dbReference type="EMBL" id="EKC49158.1"/>
    </source>
</evidence>
<name>K1RUU5_9ZZZZ</name>